<proteinExistence type="predicted"/>
<dbReference type="AlphaFoldDB" id="A0A367EPC9"/>
<organism evidence="1 2">
    <name type="scientific">Sphaerisporangium album</name>
    <dbReference type="NCBI Taxonomy" id="509200"/>
    <lineage>
        <taxon>Bacteria</taxon>
        <taxon>Bacillati</taxon>
        <taxon>Actinomycetota</taxon>
        <taxon>Actinomycetes</taxon>
        <taxon>Streptosporangiales</taxon>
        <taxon>Streptosporangiaceae</taxon>
        <taxon>Sphaerisporangium</taxon>
    </lineage>
</organism>
<dbReference type="Proteomes" id="UP000253094">
    <property type="component" value="Unassembled WGS sequence"/>
</dbReference>
<evidence type="ECO:0000313" key="1">
    <source>
        <dbReference type="EMBL" id="RCG19060.1"/>
    </source>
</evidence>
<dbReference type="OrthoDB" id="3481322at2"/>
<dbReference type="EMBL" id="QOIL01000035">
    <property type="protein sequence ID" value="RCG19060.1"/>
    <property type="molecule type" value="Genomic_DNA"/>
</dbReference>
<comment type="caution">
    <text evidence="1">The sequence shown here is derived from an EMBL/GenBank/DDBJ whole genome shotgun (WGS) entry which is preliminary data.</text>
</comment>
<dbReference type="RefSeq" id="WP_114033861.1">
    <property type="nucleotide sequence ID" value="NZ_QOIL01000035.1"/>
</dbReference>
<dbReference type="Gene3D" id="3.60.10.10">
    <property type="entry name" value="Endonuclease/exonuclease/phosphatase"/>
    <property type="match status" value="1"/>
</dbReference>
<dbReference type="SUPFAM" id="SSF56219">
    <property type="entry name" value="DNase I-like"/>
    <property type="match status" value="1"/>
</dbReference>
<reference evidence="1 2" key="1">
    <citation type="submission" date="2018-06" db="EMBL/GenBank/DDBJ databases">
        <title>Sphaerisporangium craniellae sp. nov., isolated from a marine sponge in the South China Sea.</title>
        <authorList>
            <person name="Li L."/>
        </authorList>
    </citation>
    <scope>NUCLEOTIDE SEQUENCE [LARGE SCALE GENOMIC DNA]</scope>
    <source>
        <strain evidence="1 2">CCTCC AA 208026</strain>
    </source>
</reference>
<protein>
    <recommendedName>
        <fullName evidence="3">Endonuclease/exonuclease/phosphatase family protein</fullName>
    </recommendedName>
</protein>
<keyword evidence="2" id="KW-1185">Reference proteome</keyword>
<gene>
    <name evidence="1" type="ORF">DQ384_38700</name>
</gene>
<evidence type="ECO:0008006" key="3">
    <source>
        <dbReference type="Google" id="ProtNLM"/>
    </source>
</evidence>
<name>A0A367EPC9_9ACTN</name>
<sequence length="273" mass="29927">MLLKIMSQNIRHGAHLDGRWPRLAEIIRGQKPSILLLQECQGWLDNDMRQVIAAERDLGMRVWVGYSRTRAYTVVAHVPVPVVAFESNPYTLMQGYGAARFAFPGLPVPLVVISTHLTAYSVEAAAAEAQLLAARAYRYDGLGVLGGDLNCCPVGDPEPDWELVQPYNRMNRCLPRASAKEPWRANTIVGDKLAAAEMIDVAAHLADLRGDASLRAATGTGLVRVDQFHVTPALKDAIVDYYPVDPDGASDHSGIVTVLDTDRIDTSRIRPFT</sequence>
<dbReference type="GO" id="GO:0003824">
    <property type="term" value="F:catalytic activity"/>
    <property type="evidence" value="ECO:0007669"/>
    <property type="project" value="InterPro"/>
</dbReference>
<evidence type="ECO:0000313" key="2">
    <source>
        <dbReference type="Proteomes" id="UP000253094"/>
    </source>
</evidence>
<accession>A0A367EPC9</accession>
<dbReference type="InterPro" id="IPR036691">
    <property type="entry name" value="Endo/exonu/phosph_ase_sf"/>
</dbReference>